<dbReference type="Proteomes" id="UP000286415">
    <property type="component" value="Unassembled WGS sequence"/>
</dbReference>
<dbReference type="PROSITE" id="PS50157">
    <property type="entry name" value="ZINC_FINGER_C2H2_2"/>
    <property type="match status" value="1"/>
</dbReference>
<dbReference type="InterPro" id="IPR013087">
    <property type="entry name" value="Znf_C2H2_type"/>
</dbReference>
<proteinExistence type="predicted"/>
<feature type="non-terminal residue" evidence="1">
    <location>
        <position position="1"/>
    </location>
</feature>
<comment type="caution">
    <text evidence="1">The sequence shown here is derived from an EMBL/GenBank/DDBJ whole genome shotgun (WGS) entry which is preliminary data.</text>
</comment>
<evidence type="ECO:0000313" key="1">
    <source>
        <dbReference type="EMBL" id="KAG5447072.1"/>
    </source>
</evidence>
<reference evidence="1 2" key="1">
    <citation type="journal article" date="2018" name="Biotechnol. Adv.">
        <title>Improved genomic resources and new bioinformatic workflow for the carcinogenic parasite Clonorchis sinensis: Biotechnological implications.</title>
        <authorList>
            <person name="Wang D."/>
            <person name="Korhonen P.K."/>
            <person name="Gasser R.B."/>
            <person name="Young N.D."/>
        </authorList>
    </citation>
    <scope>NUCLEOTIDE SEQUENCE [LARGE SCALE GENOMIC DNA]</scope>
    <source>
        <strain evidence="1">Cs-k2</strain>
    </source>
</reference>
<gene>
    <name evidence="1" type="ORF">CSKR_108920</name>
</gene>
<accession>A0A3R7ELN7</accession>
<reference evidence="1 2" key="2">
    <citation type="journal article" date="2021" name="Genomics">
        <title>High-quality reference genome for Clonorchis sinensis.</title>
        <authorList>
            <person name="Young N.D."/>
            <person name="Stroehlein A.J."/>
            <person name="Kinkar L."/>
            <person name="Wang T."/>
            <person name="Sohn W.M."/>
            <person name="Chang B.C.H."/>
            <person name="Kaur P."/>
            <person name="Weisz D."/>
            <person name="Dudchenko O."/>
            <person name="Aiden E.L."/>
            <person name="Korhonen P.K."/>
            <person name="Gasser R.B."/>
        </authorList>
    </citation>
    <scope>NUCLEOTIDE SEQUENCE [LARGE SCALE GENOMIC DNA]</scope>
    <source>
        <strain evidence="1">Cs-k2</strain>
    </source>
</reference>
<dbReference type="InParanoid" id="A0A3R7ELN7"/>
<name>A0A3R7ELN7_CLOSI</name>
<sequence length="225" mass="25200">TIEQGRKTLICISFTKLNIHLLLERVFLNFSGYSLTVTQIQANATKRLHKFRNRSHFSRDAKRIYEKTCYSQASSVASTVTPVRSPISSATGGSEKRHPVRDCSPVSISTQEILVGFICEDCEKRCKSKTGLLAHHRVNVYESAGTIVVANTLCLILKQSLRVEDHQAICLFFPCWSSLTTVSKMIPLERISSDWKTIDRLPSNTAVPHKQGLIPNLIICLSVIQ</sequence>
<protein>
    <submittedName>
        <fullName evidence="1">Uncharacterized protein</fullName>
    </submittedName>
</protein>
<organism evidence="1 2">
    <name type="scientific">Clonorchis sinensis</name>
    <name type="common">Chinese liver fluke</name>
    <dbReference type="NCBI Taxonomy" id="79923"/>
    <lineage>
        <taxon>Eukaryota</taxon>
        <taxon>Metazoa</taxon>
        <taxon>Spiralia</taxon>
        <taxon>Lophotrochozoa</taxon>
        <taxon>Platyhelminthes</taxon>
        <taxon>Trematoda</taxon>
        <taxon>Digenea</taxon>
        <taxon>Opisthorchiida</taxon>
        <taxon>Opisthorchiata</taxon>
        <taxon>Opisthorchiidae</taxon>
        <taxon>Clonorchis</taxon>
    </lineage>
</organism>
<evidence type="ECO:0000313" key="2">
    <source>
        <dbReference type="Proteomes" id="UP000286415"/>
    </source>
</evidence>
<dbReference type="AlphaFoldDB" id="A0A3R7ELN7"/>
<keyword evidence="2" id="KW-1185">Reference proteome</keyword>
<dbReference type="EMBL" id="NIRI02000042">
    <property type="protein sequence ID" value="KAG5447072.1"/>
    <property type="molecule type" value="Genomic_DNA"/>
</dbReference>